<proteinExistence type="predicted"/>
<dbReference type="AlphaFoldDB" id="A0A518XEZ0"/>
<dbReference type="EMBL" id="CP032702">
    <property type="protein sequence ID" value="QDY42752.1"/>
    <property type="molecule type" value="Genomic_DNA"/>
</dbReference>
<dbReference type="Proteomes" id="UP000319411">
    <property type="component" value="Chromosome"/>
</dbReference>
<protein>
    <submittedName>
        <fullName evidence="1">Uncharacterized protein</fullName>
    </submittedName>
</protein>
<keyword evidence="2" id="KW-1185">Reference proteome</keyword>
<reference evidence="1 2" key="1">
    <citation type="submission" date="2018-10" db="EMBL/GenBank/DDBJ databases">
        <title>Genome Sequencing of Pantoea dispersa DSM 32899.</title>
        <authorList>
            <person name="Nawrath M."/>
            <person name="Ottenheim C."/>
            <person name="Wilm A."/>
            <person name="Zimmermann W."/>
            <person name="Wu J.C."/>
        </authorList>
    </citation>
    <scope>NUCLEOTIDE SEQUENCE [LARGE SCALE GENOMIC DNA]</scope>
    <source>
        <strain evidence="1 2">DSM 32899</strain>
    </source>
</reference>
<organism evidence="1 2">
    <name type="scientific">Candidatus Pantoea soli</name>
    <dbReference type="NCBI Taxonomy" id="3098669"/>
    <lineage>
        <taxon>Bacteria</taxon>
        <taxon>Pseudomonadati</taxon>
        <taxon>Pseudomonadota</taxon>
        <taxon>Gammaproteobacteria</taxon>
        <taxon>Enterobacterales</taxon>
        <taxon>Erwiniaceae</taxon>
        <taxon>Pantoea</taxon>
    </lineage>
</organism>
<name>A0A518XEZ0_9GAMM</name>
<dbReference type="OrthoDB" id="6556397at2"/>
<evidence type="ECO:0000313" key="2">
    <source>
        <dbReference type="Proteomes" id="UP000319411"/>
    </source>
</evidence>
<accession>A0A518XEZ0</accession>
<sequence length="85" mass="9634">MDLHAKSCTAFPCLAHARRGTACVMQLHEKRYIKRAGVAGIALRVEAFDDFPVIMLNVLLLSVVQELKVNSNHINHRMAFFLNDR</sequence>
<dbReference type="KEGG" id="pdis:D8B20_13005"/>
<evidence type="ECO:0000313" key="1">
    <source>
        <dbReference type="EMBL" id="QDY42752.1"/>
    </source>
</evidence>
<gene>
    <name evidence="1" type="ORF">D8B20_13005</name>
</gene>